<dbReference type="EMBL" id="CP131061">
    <property type="protein sequence ID" value="WNY26811.1"/>
    <property type="molecule type" value="Genomic_DNA"/>
</dbReference>
<keyword evidence="3" id="KW-1185">Reference proteome</keyword>
<proteinExistence type="predicted"/>
<dbReference type="AlphaFoldDB" id="A0AA96ZWQ2"/>
<feature type="compositionally biased region" description="Basic and acidic residues" evidence="1">
    <location>
        <begin position="96"/>
        <end position="123"/>
    </location>
</feature>
<evidence type="ECO:0000313" key="3">
    <source>
        <dbReference type="Proteomes" id="UP001304970"/>
    </source>
</evidence>
<evidence type="ECO:0000256" key="1">
    <source>
        <dbReference type="SAM" id="MobiDB-lite"/>
    </source>
</evidence>
<feature type="region of interest" description="Disordered" evidence="1">
    <location>
        <begin position="96"/>
        <end position="125"/>
    </location>
</feature>
<evidence type="ECO:0000313" key="2">
    <source>
        <dbReference type="EMBL" id="WNY26811.1"/>
    </source>
</evidence>
<gene>
    <name evidence="2" type="ORF">MsAm2_05910</name>
</gene>
<dbReference type="Proteomes" id="UP001304970">
    <property type="component" value="Chromosome"/>
</dbReference>
<sequence length="230" mass="26523">MGLFDKLLGKKNKKIAPLDWKLDAESKNHKDYISSSEYTIPSDKIMSGLIRDMESGSCFSSENIFFRVDFMGKENEWYKKRDYLVQNLILQKKTAEPAESAELRQEPEHKTGDGNETVSESKNEMVSGSKVDTTTGFYKSPEPGTSVFVLEGDGVFVKENNSGLICDTEETDCHFYAEFVYDNQSLYILKCKGFDQTDNWYAFMFLFKLIEYYYKPDGESRTVKKEKCEK</sequence>
<accession>A0AA96ZWQ2</accession>
<reference evidence="2 3" key="1">
    <citation type="submission" date="2023-07" db="EMBL/GenBank/DDBJ databases">
        <title>Closed genome sequence of Methanosarcinaceae archaeon Am2.</title>
        <authorList>
            <person name="Poehlein A."/>
            <person name="Protasov E."/>
            <person name="Platt K."/>
            <person name="Reeh H."/>
            <person name="Daniel R."/>
            <person name="Brune A."/>
        </authorList>
    </citation>
    <scope>NUCLEOTIDE SEQUENCE [LARGE SCALE GENOMIC DNA]</scope>
    <source>
        <strain evidence="2 3">Am2</strain>
    </source>
</reference>
<organism evidence="2 3">
    <name type="scientific">Methanolapillus ohkumae</name>
    <dbReference type="NCBI Taxonomy" id="3028298"/>
    <lineage>
        <taxon>Archaea</taxon>
        <taxon>Methanobacteriati</taxon>
        <taxon>Methanobacteriota</taxon>
        <taxon>Stenosarchaea group</taxon>
        <taxon>Methanomicrobia</taxon>
        <taxon>Methanosarcinales</taxon>
        <taxon>Methanosarcinaceae</taxon>
        <taxon>Methanolapillus</taxon>
    </lineage>
</organism>
<protein>
    <submittedName>
        <fullName evidence="2">Uncharacterized protein</fullName>
    </submittedName>
</protein>
<name>A0AA96ZWQ2_9EURY</name>